<feature type="coiled-coil region" evidence="1">
    <location>
        <begin position="43"/>
        <end position="81"/>
    </location>
</feature>
<dbReference type="AlphaFoldDB" id="A0AAD4Z5H0"/>
<comment type="caution">
    <text evidence="2">The sequence shown here is derived from an EMBL/GenBank/DDBJ whole genome shotgun (WGS) entry which is preliminary data.</text>
</comment>
<reference evidence="2 3" key="1">
    <citation type="journal article" date="2022" name="G3 (Bethesda)">
        <title>Whole-genome sequence and methylome profiling of the almond [Prunus dulcis (Mill.) D.A. Webb] cultivar 'Nonpareil'.</title>
        <authorList>
            <person name="D'Amico-Willman K.M."/>
            <person name="Ouma W.Z."/>
            <person name="Meulia T."/>
            <person name="Sideli G.M."/>
            <person name="Gradziel T.M."/>
            <person name="Fresnedo-Ramirez J."/>
        </authorList>
    </citation>
    <scope>NUCLEOTIDE SEQUENCE [LARGE SCALE GENOMIC DNA]</scope>
    <source>
        <strain evidence="2">Clone GOH B32 T37-40</strain>
    </source>
</reference>
<gene>
    <name evidence="2" type="ORF">L3X38_023602</name>
</gene>
<sequence>MLHCHRWSSLTTVLFILPHENHHAIVDTSMPKHVVDLVKLLKARKTSVAAENMAEQVQTLREEMKEKLERTNAKFTVAANKCCRVKLF</sequence>
<evidence type="ECO:0000256" key="1">
    <source>
        <dbReference type="SAM" id="Coils"/>
    </source>
</evidence>
<accession>A0AAD4Z5H0</accession>
<evidence type="ECO:0000313" key="3">
    <source>
        <dbReference type="Proteomes" id="UP001054821"/>
    </source>
</evidence>
<proteinExistence type="predicted"/>
<dbReference type="Proteomes" id="UP001054821">
    <property type="component" value="Chromosome 4"/>
</dbReference>
<name>A0AAD4Z5H0_PRUDU</name>
<organism evidence="2 3">
    <name type="scientific">Prunus dulcis</name>
    <name type="common">Almond</name>
    <name type="synonym">Amygdalus dulcis</name>
    <dbReference type="NCBI Taxonomy" id="3755"/>
    <lineage>
        <taxon>Eukaryota</taxon>
        <taxon>Viridiplantae</taxon>
        <taxon>Streptophyta</taxon>
        <taxon>Embryophyta</taxon>
        <taxon>Tracheophyta</taxon>
        <taxon>Spermatophyta</taxon>
        <taxon>Magnoliopsida</taxon>
        <taxon>eudicotyledons</taxon>
        <taxon>Gunneridae</taxon>
        <taxon>Pentapetalae</taxon>
        <taxon>rosids</taxon>
        <taxon>fabids</taxon>
        <taxon>Rosales</taxon>
        <taxon>Rosaceae</taxon>
        <taxon>Amygdaloideae</taxon>
        <taxon>Amygdaleae</taxon>
        <taxon>Prunus</taxon>
    </lineage>
</organism>
<keyword evidence="3" id="KW-1185">Reference proteome</keyword>
<dbReference type="EMBL" id="JAJFAZ020000004">
    <property type="protein sequence ID" value="KAI5333471.1"/>
    <property type="molecule type" value="Genomic_DNA"/>
</dbReference>
<keyword evidence="1" id="KW-0175">Coiled coil</keyword>
<protein>
    <submittedName>
        <fullName evidence="2">Uncharacterized protein</fullName>
    </submittedName>
</protein>
<evidence type="ECO:0000313" key="2">
    <source>
        <dbReference type="EMBL" id="KAI5333471.1"/>
    </source>
</evidence>